<reference evidence="2 3" key="1">
    <citation type="submission" date="2016-10" db="EMBL/GenBank/DDBJ databases">
        <authorList>
            <person name="Varghese N."/>
            <person name="Submissions S."/>
        </authorList>
    </citation>
    <scope>NUCLEOTIDE SEQUENCE [LARGE SCALE GENOMIC DNA]</scope>
    <source>
        <strain evidence="2 3">CGMCC 1.3527</strain>
    </source>
</reference>
<organism evidence="2 3">
    <name type="scientific">Halorubrum xinjiangense</name>
    <dbReference type="NCBI Taxonomy" id="261291"/>
    <lineage>
        <taxon>Archaea</taxon>
        <taxon>Methanobacteriati</taxon>
        <taxon>Methanobacteriota</taxon>
        <taxon>Stenosarchaea group</taxon>
        <taxon>Halobacteria</taxon>
        <taxon>Halobacteriales</taxon>
        <taxon>Haloferacaceae</taxon>
        <taxon>Halorubrum</taxon>
    </lineage>
</organism>
<keyword evidence="3" id="KW-1185">Reference proteome</keyword>
<evidence type="ECO:0000313" key="3">
    <source>
        <dbReference type="Proteomes" id="UP000324020"/>
    </source>
</evidence>
<proteinExistence type="predicted"/>
<feature type="compositionally biased region" description="Acidic residues" evidence="1">
    <location>
        <begin position="14"/>
        <end position="26"/>
    </location>
</feature>
<feature type="compositionally biased region" description="Basic and acidic residues" evidence="1">
    <location>
        <begin position="97"/>
        <end position="111"/>
    </location>
</feature>
<dbReference type="Proteomes" id="UP000324020">
    <property type="component" value="Unassembled WGS sequence"/>
</dbReference>
<name>A0A1G7MRR3_9EURY</name>
<feature type="compositionally biased region" description="Basic and acidic residues" evidence="1">
    <location>
        <begin position="68"/>
        <end position="78"/>
    </location>
</feature>
<dbReference type="RefSeq" id="WP_149798732.1">
    <property type="nucleotide sequence ID" value="NZ_FNBO01000006.1"/>
</dbReference>
<sequence>MGFIDAVRAWLFGADDDAEDAGESGDETTPSGGDEDGPNATDAAEPDGLDPAAATETRTASATDDAVDALRDVRRSQEAAESSEPGGGVQTGSSNEGDQRPPDDGRTKPADDGGTNG</sequence>
<gene>
    <name evidence="2" type="ORF">SAMN04488067_106183</name>
</gene>
<feature type="region of interest" description="Disordered" evidence="1">
    <location>
        <begin position="13"/>
        <end position="117"/>
    </location>
</feature>
<evidence type="ECO:0000313" key="2">
    <source>
        <dbReference type="EMBL" id="SDF64485.1"/>
    </source>
</evidence>
<evidence type="ECO:0000256" key="1">
    <source>
        <dbReference type="SAM" id="MobiDB-lite"/>
    </source>
</evidence>
<feature type="compositionally biased region" description="Low complexity" evidence="1">
    <location>
        <begin position="52"/>
        <end position="64"/>
    </location>
</feature>
<protein>
    <submittedName>
        <fullName evidence="2">Uncharacterized protein</fullName>
    </submittedName>
</protein>
<dbReference type="EMBL" id="FNBO01000006">
    <property type="protein sequence ID" value="SDF64485.1"/>
    <property type="molecule type" value="Genomic_DNA"/>
</dbReference>
<dbReference type="AlphaFoldDB" id="A0A1G7MRR3"/>
<accession>A0A1G7MRR3</accession>